<dbReference type="GO" id="GO:0008483">
    <property type="term" value="F:transaminase activity"/>
    <property type="evidence" value="ECO:0007669"/>
    <property type="project" value="UniProtKB-KW"/>
</dbReference>
<evidence type="ECO:0000256" key="6">
    <source>
        <dbReference type="SAM" id="MobiDB-lite"/>
    </source>
</evidence>
<feature type="region of interest" description="Disordered" evidence="6">
    <location>
        <begin position="1"/>
        <end position="35"/>
    </location>
</feature>
<dbReference type="InterPro" id="IPR015424">
    <property type="entry name" value="PyrdxlP-dep_Trfase"/>
</dbReference>
<dbReference type="InterPro" id="IPR004839">
    <property type="entry name" value="Aminotransferase_I/II_large"/>
</dbReference>
<dbReference type="Pfam" id="PF00155">
    <property type="entry name" value="Aminotran_1_2"/>
    <property type="match status" value="1"/>
</dbReference>
<keyword evidence="8" id="KW-0032">Aminotransferase</keyword>
<dbReference type="CDD" id="cd00609">
    <property type="entry name" value="AAT_like"/>
    <property type="match status" value="1"/>
</dbReference>
<evidence type="ECO:0000256" key="5">
    <source>
        <dbReference type="ARBA" id="ARBA00023163"/>
    </source>
</evidence>
<dbReference type="RefSeq" id="WP_250921072.1">
    <property type="nucleotide sequence ID" value="NZ_JAMQAW010000025.1"/>
</dbReference>
<keyword evidence="8" id="KW-0808">Transferase</keyword>
<keyword evidence="3" id="KW-0805">Transcription regulation</keyword>
<dbReference type="CDD" id="cd07377">
    <property type="entry name" value="WHTH_GntR"/>
    <property type="match status" value="1"/>
</dbReference>
<comment type="caution">
    <text evidence="8">The sequence shown here is derived from an EMBL/GenBank/DDBJ whole genome shotgun (WGS) entry which is preliminary data.</text>
</comment>
<dbReference type="Gene3D" id="3.40.640.10">
    <property type="entry name" value="Type I PLP-dependent aspartate aminotransferase-like (Major domain)"/>
    <property type="match status" value="1"/>
</dbReference>
<reference evidence="8" key="1">
    <citation type="submission" date="2022-06" db="EMBL/GenBank/DDBJ databases">
        <title>Genome public.</title>
        <authorList>
            <person name="Sun Q."/>
        </authorList>
    </citation>
    <scope>NUCLEOTIDE SEQUENCE</scope>
    <source>
        <strain evidence="8">CWNU-1</strain>
    </source>
</reference>
<evidence type="ECO:0000313" key="8">
    <source>
        <dbReference type="EMBL" id="MCM2390747.1"/>
    </source>
</evidence>
<accession>A0ABT0UQ67</accession>
<feature type="compositionally biased region" description="Basic and acidic residues" evidence="6">
    <location>
        <begin position="7"/>
        <end position="19"/>
    </location>
</feature>
<dbReference type="Proteomes" id="UP001431429">
    <property type="component" value="Unassembled WGS sequence"/>
</dbReference>
<dbReference type="SMART" id="SM00345">
    <property type="entry name" value="HTH_GNTR"/>
    <property type="match status" value="1"/>
</dbReference>
<keyword evidence="2" id="KW-0663">Pyridoxal phosphate</keyword>
<sequence length="463" mass="49695">MTATAHGTDDGTPDRDGRPRPGKPPGLTRLTTGIHDPSARGIASHVAELIRSGELTPGDRLPQVRALAGVLRVSPATVSSAWALLKKRGLIVGTGKSGTRVTGPAGLVTHIEPASIVPARSDLRLLYPDLGLLPLLAPALASAADLPGLDEYYDSPILPALRAVVEPGWPYRAQAYAVANGASDAVWTVLQSLSVPGDRIVVESPSQPQMLHLMNDLGLTVIEVPYLDDGLSTARLADALKTRPVAVFFQPRAQIPTGFATVERRARRIAALVGRLPSTVVVEYDDLNSLSSKELYSVGQHLPEQTIHIKSYEKSYGPDLRLAVVGAPATRMSLIHAQIRLTRQWTSRILQNALAWLLEDERTSDGIARARDVYAERLSVLTGLLRDRGVEATGSDGFCAWIPVRSEARTVDYLVSHGVLVLAGATSYPSRGPAHIRVATSRMEPAMSHRLADLLAESTTIPD</sequence>
<dbReference type="Pfam" id="PF00392">
    <property type="entry name" value="GntR"/>
    <property type="match status" value="1"/>
</dbReference>
<dbReference type="InterPro" id="IPR036390">
    <property type="entry name" value="WH_DNA-bd_sf"/>
</dbReference>
<proteinExistence type="inferred from homology"/>
<dbReference type="InterPro" id="IPR000524">
    <property type="entry name" value="Tscrpt_reg_HTH_GntR"/>
</dbReference>
<keyword evidence="4" id="KW-0238">DNA-binding</keyword>
<evidence type="ECO:0000256" key="4">
    <source>
        <dbReference type="ARBA" id="ARBA00023125"/>
    </source>
</evidence>
<keyword evidence="5" id="KW-0804">Transcription</keyword>
<evidence type="ECO:0000259" key="7">
    <source>
        <dbReference type="PROSITE" id="PS50949"/>
    </source>
</evidence>
<evidence type="ECO:0000256" key="1">
    <source>
        <dbReference type="ARBA" id="ARBA00005384"/>
    </source>
</evidence>
<organism evidence="8 9">
    <name type="scientific">Streptomyces albipurpureus</name>
    <dbReference type="NCBI Taxonomy" id="2897419"/>
    <lineage>
        <taxon>Bacteria</taxon>
        <taxon>Bacillati</taxon>
        <taxon>Actinomycetota</taxon>
        <taxon>Actinomycetes</taxon>
        <taxon>Kitasatosporales</taxon>
        <taxon>Streptomycetaceae</taxon>
        <taxon>Streptomyces</taxon>
    </lineage>
</organism>
<feature type="domain" description="HTH gntR-type" evidence="7">
    <location>
        <begin position="36"/>
        <end position="104"/>
    </location>
</feature>
<dbReference type="PANTHER" id="PTHR46577">
    <property type="entry name" value="HTH-TYPE TRANSCRIPTIONAL REGULATORY PROTEIN GABR"/>
    <property type="match status" value="1"/>
</dbReference>
<gene>
    <name evidence="8" type="ORF">NBG84_21000</name>
</gene>
<evidence type="ECO:0000256" key="2">
    <source>
        <dbReference type="ARBA" id="ARBA00022898"/>
    </source>
</evidence>
<name>A0ABT0UQ67_9ACTN</name>
<protein>
    <submittedName>
        <fullName evidence="8">Aminotransferase class I/II-fold pyridoxal phosphate-dependent enzyme</fullName>
    </submittedName>
</protein>
<comment type="similarity">
    <text evidence="1">In the C-terminal section; belongs to the class-I pyridoxal-phosphate-dependent aminotransferase family.</text>
</comment>
<dbReference type="EMBL" id="JAMQAW010000025">
    <property type="protein sequence ID" value="MCM2390747.1"/>
    <property type="molecule type" value="Genomic_DNA"/>
</dbReference>
<dbReference type="Gene3D" id="1.10.10.10">
    <property type="entry name" value="Winged helix-like DNA-binding domain superfamily/Winged helix DNA-binding domain"/>
    <property type="match status" value="1"/>
</dbReference>
<dbReference type="InterPro" id="IPR015421">
    <property type="entry name" value="PyrdxlP-dep_Trfase_major"/>
</dbReference>
<evidence type="ECO:0000256" key="3">
    <source>
        <dbReference type="ARBA" id="ARBA00023015"/>
    </source>
</evidence>
<dbReference type="PROSITE" id="PS50949">
    <property type="entry name" value="HTH_GNTR"/>
    <property type="match status" value="1"/>
</dbReference>
<dbReference type="InterPro" id="IPR051446">
    <property type="entry name" value="HTH_trans_reg/aminotransferase"/>
</dbReference>
<dbReference type="SUPFAM" id="SSF46785">
    <property type="entry name" value="Winged helix' DNA-binding domain"/>
    <property type="match status" value="1"/>
</dbReference>
<evidence type="ECO:0000313" key="9">
    <source>
        <dbReference type="Proteomes" id="UP001431429"/>
    </source>
</evidence>
<dbReference type="InterPro" id="IPR036388">
    <property type="entry name" value="WH-like_DNA-bd_sf"/>
</dbReference>
<dbReference type="SUPFAM" id="SSF53383">
    <property type="entry name" value="PLP-dependent transferases"/>
    <property type="match status" value="1"/>
</dbReference>
<keyword evidence="9" id="KW-1185">Reference proteome</keyword>
<dbReference type="PANTHER" id="PTHR46577:SF1">
    <property type="entry name" value="HTH-TYPE TRANSCRIPTIONAL REGULATORY PROTEIN GABR"/>
    <property type="match status" value="1"/>
</dbReference>